<comment type="pathway">
    <text evidence="2">Phospholipid metabolism; phosphatidylethanolamine biosynthesis; phosphatidylethanolamine from ethanolamine: step 2/3.</text>
</comment>
<dbReference type="InterPro" id="IPR014729">
    <property type="entry name" value="Rossmann-like_a/b/a_fold"/>
</dbReference>
<evidence type="ECO:0000256" key="2">
    <source>
        <dbReference type="ARBA" id="ARBA00024191"/>
    </source>
</evidence>
<dbReference type="GO" id="GO:0006646">
    <property type="term" value="P:phosphatidylethanolamine biosynthetic process"/>
    <property type="evidence" value="ECO:0007669"/>
    <property type="project" value="InterPro"/>
</dbReference>
<evidence type="ECO:0000259" key="6">
    <source>
        <dbReference type="Pfam" id="PF01467"/>
    </source>
</evidence>
<accession>A0A9W7FFG9</accession>
<evidence type="ECO:0000313" key="7">
    <source>
        <dbReference type="EMBL" id="GMI11347.1"/>
    </source>
</evidence>
<dbReference type="OrthoDB" id="40021at2759"/>
<feature type="non-terminal residue" evidence="7">
    <location>
        <position position="1"/>
    </location>
</feature>
<dbReference type="GO" id="GO:0005737">
    <property type="term" value="C:cytoplasm"/>
    <property type="evidence" value="ECO:0007669"/>
    <property type="project" value="TreeGrafter"/>
</dbReference>
<name>A0A9W7FFG9_9STRA</name>
<protein>
    <recommendedName>
        <fullName evidence="3">ethanolamine-phosphate cytidylyltransferase</fullName>
        <ecNumber evidence="3">2.7.7.14</ecNumber>
    </recommendedName>
    <alternativeName>
        <fullName evidence="4">CTP:phosphoethanolamine cytidylyltransferase</fullName>
    </alternativeName>
</protein>
<dbReference type="PANTHER" id="PTHR45780:SF1">
    <property type="entry name" value="ETHANOLAMINE-PHOSPHATE CYTIDYLYLTRANSFERASE"/>
    <property type="match status" value="1"/>
</dbReference>
<evidence type="ECO:0000313" key="8">
    <source>
        <dbReference type="Proteomes" id="UP001165082"/>
    </source>
</evidence>
<dbReference type="Pfam" id="PF01467">
    <property type="entry name" value="CTP_transf_like"/>
    <property type="match status" value="1"/>
</dbReference>
<proteinExistence type="predicted"/>
<dbReference type="PANTHER" id="PTHR45780">
    <property type="entry name" value="ETHANOLAMINE-PHOSPHATE CYTIDYLYLTRANSFERASE"/>
    <property type="match status" value="1"/>
</dbReference>
<dbReference type="Gene3D" id="3.40.50.620">
    <property type="entry name" value="HUPs"/>
    <property type="match status" value="1"/>
</dbReference>
<comment type="caution">
    <text evidence="7">The sequence shown here is derived from an EMBL/GenBank/DDBJ whole genome shotgun (WGS) entry which is preliminary data.</text>
</comment>
<comment type="pathway">
    <text evidence="1">Lipid metabolism.</text>
</comment>
<dbReference type="EMBL" id="BRXZ01000418">
    <property type="protein sequence ID" value="GMI11347.1"/>
    <property type="molecule type" value="Genomic_DNA"/>
</dbReference>
<gene>
    <name evidence="7" type="ORF">TrRE_jg6284</name>
</gene>
<organism evidence="7 8">
    <name type="scientific">Triparma retinervis</name>
    <dbReference type="NCBI Taxonomy" id="2557542"/>
    <lineage>
        <taxon>Eukaryota</taxon>
        <taxon>Sar</taxon>
        <taxon>Stramenopiles</taxon>
        <taxon>Ochrophyta</taxon>
        <taxon>Bolidophyceae</taxon>
        <taxon>Parmales</taxon>
        <taxon>Triparmaceae</taxon>
        <taxon>Triparma</taxon>
    </lineage>
</organism>
<evidence type="ECO:0000256" key="3">
    <source>
        <dbReference type="ARBA" id="ARBA00024221"/>
    </source>
</evidence>
<evidence type="ECO:0000256" key="4">
    <source>
        <dbReference type="ARBA" id="ARBA00031473"/>
    </source>
</evidence>
<dbReference type="Proteomes" id="UP001165082">
    <property type="component" value="Unassembled WGS sequence"/>
</dbReference>
<dbReference type="InterPro" id="IPR044608">
    <property type="entry name" value="Ect1/PCYT2"/>
</dbReference>
<dbReference type="AlphaFoldDB" id="A0A9W7FFG9"/>
<evidence type="ECO:0000256" key="5">
    <source>
        <dbReference type="SAM" id="Phobius"/>
    </source>
</evidence>
<dbReference type="EC" id="2.7.7.14" evidence="3"/>
<keyword evidence="5" id="KW-0812">Transmembrane</keyword>
<evidence type="ECO:0000256" key="1">
    <source>
        <dbReference type="ARBA" id="ARBA00005189"/>
    </source>
</evidence>
<dbReference type="GO" id="GO:0004306">
    <property type="term" value="F:ethanolamine-phosphate cytidylyltransferase activity"/>
    <property type="evidence" value="ECO:0007669"/>
    <property type="project" value="UniProtKB-EC"/>
</dbReference>
<feature type="domain" description="Cytidyltransferase-like" evidence="6">
    <location>
        <begin position="181"/>
        <end position="273"/>
    </location>
</feature>
<reference evidence="7" key="1">
    <citation type="submission" date="2022-07" db="EMBL/GenBank/DDBJ databases">
        <title>Genome analysis of Parmales, a sister group of diatoms, reveals the evolutionary specialization of diatoms from phago-mixotrophs to photoautotrophs.</title>
        <authorList>
            <person name="Ban H."/>
            <person name="Sato S."/>
            <person name="Yoshikawa S."/>
            <person name="Kazumasa Y."/>
            <person name="Nakamura Y."/>
            <person name="Ichinomiya M."/>
            <person name="Saitoh K."/>
            <person name="Sato N."/>
            <person name="Blanc-Mathieu R."/>
            <person name="Endo H."/>
            <person name="Kuwata A."/>
            <person name="Ogata H."/>
        </authorList>
    </citation>
    <scope>NUCLEOTIDE SEQUENCE</scope>
</reference>
<dbReference type="NCBIfam" id="TIGR00125">
    <property type="entry name" value="cyt_tran_rel"/>
    <property type="match status" value="1"/>
</dbReference>
<dbReference type="InterPro" id="IPR004821">
    <property type="entry name" value="Cyt_trans-like"/>
</dbReference>
<dbReference type="SUPFAM" id="SSF52374">
    <property type="entry name" value="Nucleotidylyl transferase"/>
    <property type="match status" value="1"/>
</dbReference>
<feature type="non-terminal residue" evidence="7">
    <location>
        <position position="275"/>
    </location>
</feature>
<keyword evidence="5" id="KW-1133">Transmembrane helix</keyword>
<feature type="transmembrane region" description="Helical" evidence="5">
    <location>
        <begin position="135"/>
        <end position="160"/>
    </location>
</feature>
<keyword evidence="8" id="KW-1185">Reference proteome</keyword>
<sequence>NWISVASLLLFYITNGLDTKQGERIKQKTTLNDFFKYSADCCSTVFLTLITAYCLGVIECETQWYAVQTSLLVLFTKHLSAFHRNDGLRYALLAGPGEVITFCAFLLTVKGTLGIEWFISLYFHTIRKLFAIHALVVLMSSASLLSHTVIFSLCLVYYIAVFGDLCHHMNLPLLSVCRNVYCDGVYDLCHIGHKNLFKRALANGNRLFVGVCNDADCGGYKRPPIMNHAERCAEVEACKAVTKVIPNAPCFGITKEFLDKHQIHVVACGQEYFDK</sequence>
<keyword evidence="5" id="KW-0472">Membrane</keyword>